<proteinExistence type="predicted"/>
<dbReference type="SUPFAM" id="SSF52833">
    <property type="entry name" value="Thioredoxin-like"/>
    <property type="match status" value="1"/>
</dbReference>
<dbReference type="Gene3D" id="1.50.10.10">
    <property type="match status" value="1"/>
</dbReference>
<evidence type="ECO:0000259" key="1">
    <source>
        <dbReference type="Pfam" id="PF03190"/>
    </source>
</evidence>
<name>A0AA37WDV4_9BACT</name>
<dbReference type="PANTHER" id="PTHR42899">
    <property type="entry name" value="SPERMATOGENESIS-ASSOCIATED PROTEIN 20"/>
    <property type="match status" value="1"/>
</dbReference>
<dbReference type="GO" id="GO:0005975">
    <property type="term" value="P:carbohydrate metabolic process"/>
    <property type="evidence" value="ECO:0007669"/>
    <property type="project" value="InterPro"/>
</dbReference>
<dbReference type="RefSeq" id="WP_235293255.1">
    <property type="nucleotide sequence ID" value="NZ_BSOH01000005.1"/>
</dbReference>
<dbReference type="InterPro" id="IPR004879">
    <property type="entry name" value="Ssp411-like_TRX"/>
</dbReference>
<dbReference type="PIRSF" id="PIRSF006402">
    <property type="entry name" value="UCP006402_thioredoxin"/>
    <property type="match status" value="1"/>
</dbReference>
<dbReference type="Gene3D" id="3.40.30.10">
    <property type="entry name" value="Glutaredoxin"/>
    <property type="match status" value="1"/>
</dbReference>
<sequence length="670" mass="77560">MNEESHQFTNNLINETSPYLLQHAHNPVNWNAWNNETLELAKKENKLLIISIGYSSCHWCHVMEHESFEDTTVAELMNTHFIPIKVDREERPDVDDVYMTACNLINGSGGWPLNAIALPDGRPIWAGTYFPKDQWIKILNQFITHKNNDYDRLVESAEKLVSGIQSVDQIIDVKEDVTFQEEELKSIGDRFLNNVDFVNGGKEGSQKFPLPNHYEFLLKYAYKYPETKALEAVTLTLDRMMSGGIYDQIEGGFSRYTVDNIWKVPHFEKMLYDNAQLVSLYSKAYQFTSDDNYARVVKETLSFMKENWLDSSGGYYSSYDADSEGEEGKFYIWKKEEFASIIPAEEFEEFADYFNISDEGNWEEHNILFLDPERKKESAEFLKKKENWKQLILNERRNRVYPGLDDKILCSWNALLLNGYIDAYKAFGDETYREEAISIWNFIEKNLLKDGERLDRNYKNGTSTINAFLDDYAFVIKGLIHLYEITFDEQYLTKADKITSYAKKHFLNETSNMLNYTSDLDPPLIANKAELMDGVIPGSNSVMANNFHNLGLLLYNKEYLEISEQMLTNMKLSIEQASQPNFYSNWCNLFFSMVYEPYEVAILGPESDQISKEMMSHFHPNALYLGGTTEGSLQLLEDKLQEGEDFIYVCVNKSCKIPVQDAVSAMKLLD</sequence>
<dbReference type="InterPro" id="IPR036249">
    <property type="entry name" value="Thioredoxin-like_sf"/>
</dbReference>
<reference evidence="2" key="1">
    <citation type="journal article" date="2014" name="Int. J. Syst. Evol. Microbiol.">
        <title>Complete genome sequence of Corynebacterium casei LMG S-19264T (=DSM 44701T), isolated from a smear-ripened cheese.</title>
        <authorList>
            <consortium name="US DOE Joint Genome Institute (JGI-PGF)"/>
            <person name="Walter F."/>
            <person name="Albersmeier A."/>
            <person name="Kalinowski J."/>
            <person name="Ruckert C."/>
        </authorList>
    </citation>
    <scope>NUCLEOTIDE SEQUENCE</scope>
    <source>
        <strain evidence="2">NBRC 108769</strain>
    </source>
</reference>
<dbReference type="Pfam" id="PF03190">
    <property type="entry name" value="Thioredox_DsbH"/>
    <property type="match status" value="1"/>
</dbReference>
<accession>A0AA37WDV4</accession>
<dbReference type="EMBL" id="BSOH01000005">
    <property type="protein sequence ID" value="GLR16452.1"/>
    <property type="molecule type" value="Genomic_DNA"/>
</dbReference>
<gene>
    <name evidence="2" type="primary">yyaL</name>
    <name evidence="2" type="ORF">GCM10007940_10670</name>
</gene>
<dbReference type="InterPro" id="IPR024705">
    <property type="entry name" value="Ssp411"/>
</dbReference>
<dbReference type="InterPro" id="IPR008928">
    <property type="entry name" value="6-hairpin_glycosidase_sf"/>
</dbReference>
<dbReference type="AlphaFoldDB" id="A0AA37WDV4"/>
<dbReference type="InterPro" id="IPR005198">
    <property type="entry name" value="Glyco_hydro_76"/>
</dbReference>
<dbReference type="Gene3D" id="1.50.10.20">
    <property type="match status" value="1"/>
</dbReference>
<reference evidence="2" key="2">
    <citation type="submission" date="2023-01" db="EMBL/GenBank/DDBJ databases">
        <title>Draft genome sequence of Portibacter lacus strain NBRC 108769.</title>
        <authorList>
            <person name="Sun Q."/>
            <person name="Mori K."/>
        </authorList>
    </citation>
    <scope>NUCLEOTIDE SEQUENCE</scope>
    <source>
        <strain evidence="2">NBRC 108769</strain>
    </source>
</reference>
<dbReference type="Proteomes" id="UP001156666">
    <property type="component" value="Unassembled WGS sequence"/>
</dbReference>
<dbReference type="Pfam" id="PF03663">
    <property type="entry name" value="Glyco_hydro_76"/>
    <property type="match status" value="1"/>
</dbReference>
<organism evidence="2 3">
    <name type="scientific">Portibacter lacus</name>
    <dbReference type="NCBI Taxonomy" id="1099794"/>
    <lineage>
        <taxon>Bacteria</taxon>
        <taxon>Pseudomonadati</taxon>
        <taxon>Bacteroidota</taxon>
        <taxon>Saprospiria</taxon>
        <taxon>Saprospirales</taxon>
        <taxon>Haliscomenobacteraceae</taxon>
        <taxon>Portibacter</taxon>
    </lineage>
</organism>
<evidence type="ECO:0000313" key="3">
    <source>
        <dbReference type="Proteomes" id="UP001156666"/>
    </source>
</evidence>
<dbReference type="PANTHER" id="PTHR42899:SF1">
    <property type="entry name" value="SPERMATOGENESIS-ASSOCIATED PROTEIN 20"/>
    <property type="match status" value="1"/>
</dbReference>
<feature type="domain" description="Spermatogenesis-associated protein 20-like TRX" evidence="1">
    <location>
        <begin position="9"/>
        <end position="162"/>
    </location>
</feature>
<dbReference type="CDD" id="cd02955">
    <property type="entry name" value="SSP411"/>
    <property type="match status" value="1"/>
</dbReference>
<dbReference type="SUPFAM" id="SSF48208">
    <property type="entry name" value="Six-hairpin glycosidases"/>
    <property type="match status" value="1"/>
</dbReference>
<keyword evidence="3" id="KW-1185">Reference proteome</keyword>
<evidence type="ECO:0000313" key="2">
    <source>
        <dbReference type="EMBL" id="GLR16452.1"/>
    </source>
</evidence>
<dbReference type="InterPro" id="IPR012341">
    <property type="entry name" value="6hp_glycosidase-like_sf"/>
</dbReference>
<comment type="caution">
    <text evidence="2">The sequence shown here is derived from an EMBL/GenBank/DDBJ whole genome shotgun (WGS) entry which is preliminary data.</text>
</comment>
<protein>
    <submittedName>
        <fullName evidence="2">Thioredoxin</fullName>
    </submittedName>
</protein>